<comment type="caution">
    <text evidence="7">Lacks conserved residue(s) required for the propagation of feature annotation.</text>
</comment>
<feature type="transmembrane region" description="Helical" evidence="9">
    <location>
        <begin position="380"/>
        <end position="400"/>
    </location>
</feature>
<dbReference type="RefSeq" id="WP_083051864.1">
    <property type="nucleotide sequence ID" value="NZ_AP022575.1"/>
</dbReference>
<feature type="short sequence motif" description="GXSXG" evidence="7">
    <location>
        <begin position="896"/>
        <end position="900"/>
    </location>
</feature>
<dbReference type="InterPro" id="IPR018490">
    <property type="entry name" value="cNMP-bd_dom_sf"/>
</dbReference>
<keyword evidence="4 9" id="KW-1133">Transmembrane helix</keyword>
<dbReference type="Gene3D" id="2.60.120.10">
    <property type="entry name" value="Jelly Rolls"/>
    <property type="match status" value="2"/>
</dbReference>
<proteinExistence type="inferred from homology"/>
<dbReference type="GO" id="GO:0004622">
    <property type="term" value="F:phosphatidylcholine lysophospholipase activity"/>
    <property type="evidence" value="ECO:0007669"/>
    <property type="project" value="UniProtKB-ARBA"/>
</dbReference>
<feature type="domain" description="PNPLA" evidence="12">
    <location>
        <begin position="865"/>
        <end position="1025"/>
    </location>
</feature>
<feature type="short sequence motif" description="DGA/G" evidence="7">
    <location>
        <begin position="1012"/>
        <end position="1014"/>
    </location>
</feature>
<feature type="transmembrane region" description="Helical" evidence="9">
    <location>
        <begin position="276"/>
        <end position="298"/>
    </location>
</feature>
<protein>
    <submittedName>
        <fullName evidence="13">MFS transporter</fullName>
    </submittedName>
</protein>
<feature type="active site" description="Nucleophile" evidence="7">
    <location>
        <position position="898"/>
    </location>
</feature>
<feature type="transmembrane region" description="Helical" evidence="9">
    <location>
        <begin position="254"/>
        <end position="270"/>
    </location>
</feature>
<dbReference type="Pfam" id="PF01734">
    <property type="entry name" value="Patatin"/>
    <property type="match status" value="1"/>
</dbReference>
<feature type="transmembrane region" description="Helical" evidence="9">
    <location>
        <begin position="130"/>
        <end position="152"/>
    </location>
</feature>
<dbReference type="GO" id="GO:0005886">
    <property type="term" value="C:plasma membrane"/>
    <property type="evidence" value="ECO:0007669"/>
    <property type="project" value="UniProtKB-SubCell"/>
</dbReference>
<dbReference type="InterPro" id="IPR005829">
    <property type="entry name" value="Sugar_transporter_CS"/>
</dbReference>
<feature type="transmembrane region" description="Helical" evidence="9">
    <location>
        <begin position="319"/>
        <end position="342"/>
    </location>
</feature>
<feature type="transmembrane region" description="Helical" evidence="9">
    <location>
        <begin position="62"/>
        <end position="85"/>
    </location>
</feature>
<dbReference type="CDD" id="cd17321">
    <property type="entry name" value="MFS_MMR_MDR_like"/>
    <property type="match status" value="1"/>
</dbReference>
<evidence type="ECO:0000256" key="3">
    <source>
        <dbReference type="ARBA" id="ARBA00022692"/>
    </source>
</evidence>
<keyword evidence="7" id="KW-0442">Lipid degradation</keyword>
<evidence type="ECO:0000313" key="14">
    <source>
        <dbReference type="Proteomes" id="UP000467236"/>
    </source>
</evidence>
<dbReference type="InterPro" id="IPR000595">
    <property type="entry name" value="cNMP-bd_dom"/>
</dbReference>
<dbReference type="Gene3D" id="1.20.1720.10">
    <property type="entry name" value="Multidrug resistance protein D"/>
    <property type="match status" value="1"/>
</dbReference>
<feature type="transmembrane region" description="Helical" evidence="9">
    <location>
        <begin position="97"/>
        <end position="118"/>
    </location>
</feature>
<dbReference type="Pfam" id="PF00027">
    <property type="entry name" value="cNMP_binding"/>
    <property type="match status" value="1"/>
</dbReference>
<dbReference type="KEGG" id="mshj:MSHI_00190"/>
<dbReference type="Proteomes" id="UP000467236">
    <property type="component" value="Chromosome"/>
</dbReference>
<feature type="domain" description="Cyclic nucleotide-binding" evidence="10">
    <location>
        <begin position="556"/>
        <end position="686"/>
    </location>
</feature>
<feature type="active site" description="Proton acceptor" evidence="7">
    <location>
        <position position="1012"/>
    </location>
</feature>
<keyword evidence="6 9" id="KW-0472">Membrane</keyword>
<evidence type="ECO:0000256" key="9">
    <source>
        <dbReference type="SAM" id="Phobius"/>
    </source>
</evidence>
<evidence type="ECO:0000313" key="13">
    <source>
        <dbReference type="EMBL" id="BBX72113.1"/>
    </source>
</evidence>
<feature type="transmembrane region" description="Helical" evidence="9">
    <location>
        <begin position="487"/>
        <end position="505"/>
    </location>
</feature>
<dbReference type="InterPro" id="IPR016035">
    <property type="entry name" value="Acyl_Trfase/lysoPLipase"/>
</dbReference>
<dbReference type="SUPFAM" id="SSF51206">
    <property type="entry name" value="cAMP-binding domain-like"/>
    <property type="match status" value="2"/>
</dbReference>
<feature type="transmembrane region" description="Helical" evidence="9">
    <location>
        <begin position="189"/>
        <end position="210"/>
    </location>
</feature>
<evidence type="ECO:0000256" key="7">
    <source>
        <dbReference type="PROSITE-ProRule" id="PRU01161"/>
    </source>
</evidence>
<feature type="domain" description="Major facilitator superfamily (MFS) profile" evidence="11">
    <location>
        <begin position="63"/>
        <end position="508"/>
    </location>
</feature>
<comment type="subcellular location">
    <subcellularLocation>
        <location evidence="1">Cell membrane</location>
        <topology evidence="1">Multi-pass membrane protein</topology>
    </subcellularLocation>
</comment>
<dbReference type="PROSITE" id="PS50850">
    <property type="entry name" value="MFS"/>
    <property type="match status" value="1"/>
</dbReference>
<evidence type="ECO:0000256" key="2">
    <source>
        <dbReference type="ARBA" id="ARBA00006636"/>
    </source>
</evidence>
<dbReference type="EMBL" id="AP022575">
    <property type="protein sequence ID" value="BBX72113.1"/>
    <property type="molecule type" value="Genomic_DNA"/>
</dbReference>
<dbReference type="GO" id="GO:0016042">
    <property type="term" value="P:lipid catabolic process"/>
    <property type="evidence" value="ECO:0007669"/>
    <property type="project" value="UniProtKB-UniRule"/>
</dbReference>
<keyword evidence="7" id="KW-0378">Hydrolase</keyword>
<evidence type="ECO:0000256" key="6">
    <source>
        <dbReference type="ARBA" id="ARBA00023136"/>
    </source>
</evidence>
<dbReference type="InterPro" id="IPR014710">
    <property type="entry name" value="RmlC-like_jellyroll"/>
</dbReference>
<feature type="transmembrane region" description="Helical" evidence="9">
    <location>
        <begin position="354"/>
        <end position="373"/>
    </location>
</feature>
<dbReference type="PRINTS" id="PR01036">
    <property type="entry name" value="TCRTETB"/>
</dbReference>
<name>A0A7I7MKQ6_9MYCO</name>
<dbReference type="AlphaFoldDB" id="A0A7I7MKQ6"/>
<dbReference type="Gene3D" id="1.20.1250.20">
    <property type="entry name" value="MFS general substrate transporter like domains"/>
    <property type="match status" value="1"/>
</dbReference>
<dbReference type="InterPro" id="IPR036259">
    <property type="entry name" value="MFS_trans_sf"/>
</dbReference>
<dbReference type="CDD" id="cd00038">
    <property type="entry name" value="CAP_ED"/>
    <property type="match status" value="1"/>
</dbReference>
<dbReference type="PROSITE" id="PS51635">
    <property type="entry name" value="PNPLA"/>
    <property type="match status" value="1"/>
</dbReference>
<dbReference type="InterPro" id="IPR011701">
    <property type="entry name" value="MFS"/>
</dbReference>
<keyword evidence="3 9" id="KW-0812">Transmembrane</keyword>
<evidence type="ECO:0000259" key="10">
    <source>
        <dbReference type="PROSITE" id="PS50042"/>
    </source>
</evidence>
<dbReference type="SUPFAM" id="SSF52151">
    <property type="entry name" value="FabD/lysophospholipase-like"/>
    <property type="match status" value="1"/>
</dbReference>
<feature type="transmembrane region" description="Helical" evidence="9">
    <location>
        <begin position="420"/>
        <end position="446"/>
    </location>
</feature>
<evidence type="ECO:0000259" key="12">
    <source>
        <dbReference type="PROSITE" id="PS51635"/>
    </source>
</evidence>
<dbReference type="Pfam" id="PF07690">
    <property type="entry name" value="MFS_1"/>
    <property type="match status" value="1"/>
</dbReference>
<feature type="transmembrane region" description="Helical" evidence="9">
    <location>
        <begin position="158"/>
        <end position="177"/>
    </location>
</feature>
<evidence type="ECO:0000256" key="1">
    <source>
        <dbReference type="ARBA" id="ARBA00004651"/>
    </source>
</evidence>
<evidence type="ECO:0000256" key="8">
    <source>
        <dbReference type="SAM" id="MobiDB-lite"/>
    </source>
</evidence>
<dbReference type="GO" id="GO:0022857">
    <property type="term" value="F:transmembrane transporter activity"/>
    <property type="evidence" value="ECO:0007669"/>
    <property type="project" value="InterPro"/>
</dbReference>
<accession>A0A7I7MKQ6</accession>
<dbReference type="SUPFAM" id="SSF103473">
    <property type="entry name" value="MFS general substrate transporter"/>
    <property type="match status" value="1"/>
</dbReference>
<organism evidence="13 14">
    <name type="scientific">Mycobacterium shinjukuense</name>
    <dbReference type="NCBI Taxonomy" id="398694"/>
    <lineage>
        <taxon>Bacteria</taxon>
        <taxon>Bacillati</taxon>
        <taxon>Actinomycetota</taxon>
        <taxon>Actinomycetes</taxon>
        <taxon>Mycobacteriales</taxon>
        <taxon>Mycobacteriaceae</taxon>
        <taxon>Mycobacterium</taxon>
    </lineage>
</organism>
<dbReference type="PROSITE" id="PS50042">
    <property type="entry name" value="CNMP_BINDING_3"/>
    <property type="match status" value="1"/>
</dbReference>
<dbReference type="PROSITE" id="PS00216">
    <property type="entry name" value="SUGAR_TRANSPORT_1"/>
    <property type="match status" value="1"/>
</dbReference>
<dbReference type="PANTHER" id="PTHR42718">
    <property type="entry name" value="MAJOR FACILITATOR SUPERFAMILY MULTIDRUG TRANSPORTER MFSC"/>
    <property type="match status" value="1"/>
</dbReference>
<evidence type="ECO:0000256" key="4">
    <source>
        <dbReference type="ARBA" id="ARBA00022989"/>
    </source>
</evidence>
<gene>
    <name evidence="13" type="ORF">MSHI_00190</name>
</gene>
<feature type="region of interest" description="Disordered" evidence="8">
    <location>
        <begin position="33"/>
        <end position="56"/>
    </location>
</feature>
<dbReference type="OrthoDB" id="7375466at2"/>
<reference evidence="13 14" key="1">
    <citation type="journal article" date="2019" name="Emerg. Microbes Infect.">
        <title>Comprehensive subspecies identification of 175 nontuberculous mycobacteria species based on 7547 genomic profiles.</title>
        <authorList>
            <person name="Matsumoto Y."/>
            <person name="Kinjo T."/>
            <person name="Motooka D."/>
            <person name="Nabeya D."/>
            <person name="Jung N."/>
            <person name="Uechi K."/>
            <person name="Horii T."/>
            <person name="Iida T."/>
            <person name="Fujita J."/>
            <person name="Nakamura S."/>
        </authorList>
    </citation>
    <scope>NUCLEOTIDE SEQUENCE [LARGE SCALE GENOMIC DNA]</scope>
    <source>
        <strain evidence="13 14">JCM 14233</strain>
    </source>
</reference>
<dbReference type="PROSITE" id="PS00889">
    <property type="entry name" value="CNMP_BINDING_2"/>
    <property type="match status" value="1"/>
</dbReference>
<feature type="transmembrane region" description="Helical" evidence="9">
    <location>
        <begin position="216"/>
        <end position="234"/>
    </location>
</feature>
<comment type="similarity">
    <text evidence="2">Belongs to the NTE family.</text>
</comment>
<evidence type="ECO:0000256" key="5">
    <source>
        <dbReference type="ARBA" id="ARBA00023098"/>
    </source>
</evidence>
<dbReference type="InterPro" id="IPR018488">
    <property type="entry name" value="cNMP-bd_CS"/>
</dbReference>
<dbReference type="InterPro" id="IPR020846">
    <property type="entry name" value="MFS_dom"/>
</dbReference>
<evidence type="ECO:0000259" key="11">
    <source>
        <dbReference type="PROSITE" id="PS50850"/>
    </source>
</evidence>
<dbReference type="PANTHER" id="PTHR42718:SF48">
    <property type="entry name" value="CONSERVED TWO-DOMAIN MEMBRANE PROTEIN-RELATED"/>
    <property type="match status" value="1"/>
</dbReference>
<sequence>MANRIAAQLGTGRRNSAHVVSDNGGRIPATADAATVRANTRRPRAGHPHAPLTQRRQPSPTAVLLVAAFGAFLAFLDSTIVNIAFPAIQRHFQHSDIGGLSWVLNGYNIAFAAFLVAGGRLADLLGRKRMFIYGVVLFTAASGLCAAADTVGELVASRVLQGIGAAILVPASLGLVVESFDAARRARGVSLWGAAAAIASGLGPPIGGALVDASSWRWVFLVNLPLGVAAVLVARRGLIESRASGRRRVPDLRGAVLLAITLGLLTLGLIKGPDWGWASAAPVGSFVAAALAMAGFGVSSRHHPTPLIEPALLRIRSFVTGNTLTLVASAGFYAYLLTHVLFLNYVWGYNLLRAGLAVAPAAFVAAVVAAVLGRVADRHGYRVIVVAGALIWAGSLLWYIERVGSKPDFLGAWLPGQLLQGIGVGATLPLLGSAALAGVAAGGSFATASAVVSSTRQLGAVIGVALLVVVVGRPARDAAEEALRRGWVLAAVCFALTAAGAVFLGRTRPVAALDEPEPAPPIGWPAPDLGSTPACTPVAAPPAPSGESDLLKSLPLFAELGEAALAELRDRAEQVELEAGSYLFHAGETSDSLYVVRNGRLQVLHEKVVVAELGRGDVAGETSDSLYVVRDGRLQVLREKVVVAELGRGDVVGELGLLIDAPRSASVRAVRDSTLLRLTKAQFDKIADAGVLGALVRVLATRLHQTPPSVIGRPSPSEAVIAIIGVDAGAPVEMVAAQLFTALSTRLRVEKPGRIDRDGLERAERSADKVLLHASVDEAGWRDFCMRAADRVVLVSADPAPPPEPLPARALGADLVLAGPPAARDDWRAWETLITPRSVHTVRRAHAMADLRPLAARIAGRSVGLVLGGGGARAFAHLGVLAELEAAGVTVDRFAGASMGAIIGAFAATGMDAAAVDAHIFEYSIRNNPIGDYTLPTKGLIRGRRSAALLHAAYGERLVEELPKQFRCVSVDLLARRAVVHRRGLLREVVGCSLSLPGLYPPKLYEGSLHVDGGVLDNLPVNALERRDGPLIAVYIGSGREERPGPTTADGRPPRVPGIGDTLMRTMTIGSRMASAAWLARADVAITPDVSAVGLLEFHQIDRAREAGRIATRELLPQIMALLNR</sequence>
<keyword evidence="5 7" id="KW-0443">Lipid metabolism</keyword>
<keyword evidence="14" id="KW-1185">Reference proteome</keyword>
<dbReference type="Gene3D" id="3.40.1090.10">
    <property type="entry name" value="Cytosolic phospholipase A2 catalytic domain"/>
    <property type="match status" value="2"/>
</dbReference>
<dbReference type="SMART" id="SM00100">
    <property type="entry name" value="cNMP"/>
    <property type="match status" value="1"/>
</dbReference>
<dbReference type="InterPro" id="IPR002641">
    <property type="entry name" value="PNPLA_dom"/>
</dbReference>